<name>A0A1W0XAE0_HYPEX</name>
<evidence type="ECO:0000313" key="3">
    <source>
        <dbReference type="EMBL" id="OQV24499.1"/>
    </source>
</evidence>
<dbReference type="PANTHER" id="PTHR33643">
    <property type="entry name" value="UREASE ACCESSORY PROTEIN D"/>
    <property type="match status" value="1"/>
</dbReference>
<proteinExistence type="inferred from homology"/>
<dbReference type="Pfam" id="PF01774">
    <property type="entry name" value="UreD"/>
    <property type="match status" value="1"/>
</dbReference>
<dbReference type="Proteomes" id="UP000192578">
    <property type="component" value="Unassembled WGS sequence"/>
</dbReference>
<dbReference type="OrthoDB" id="5550464at2759"/>
<evidence type="ECO:0000313" key="4">
    <source>
        <dbReference type="Proteomes" id="UP000192578"/>
    </source>
</evidence>
<organism evidence="3 4">
    <name type="scientific">Hypsibius exemplaris</name>
    <name type="common">Freshwater tardigrade</name>
    <dbReference type="NCBI Taxonomy" id="2072580"/>
    <lineage>
        <taxon>Eukaryota</taxon>
        <taxon>Metazoa</taxon>
        <taxon>Ecdysozoa</taxon>
        <taxon>Tardigrada</taxon>
        <taxon>Eutardigrada</taxon>
        <taxon>Parachela</taxon>
        <taxon>Hypsibioidea</taxon>
        <taxon>Hypsibiidae</taxon>
        <taxon>Hypsibius</taxon>
    </lineage>
</organism>
<dbReference type="GO" id="GO:0016151">
    <property type="term" value="F:nickel cation binding"/>
    <property type="evidence" value="ECO:0007669"/>
    <property type="project" value="InterPro"/>
</dbReference>
<protein>
    <submittedName>
        <fullName evidence="3">Urease accessory protein D</fullName>
    </submittedName>
</protein>
<sequence>MSLGNELLSELEGEVEVRSDDHGAYLNATEKCHEFCCSKVSLLLSRYPMKIWIPQINPARRSGCTWLFGVQFGGGLVEGDNVRCKITVQANCCVLYASLGQNKAYQCAVGKTVCQKNDFHVGPNSALFVLPDPTLLQKESALSQYQVTRVASNGNLVLLDWYISGREGLLEHWEGASLRSVNSIHMDGVEIFRDVMCLSGDLTLRRASMGKYRVIGLCVVVGDVVGRHLADAIKALSIGNSYGVAADTNQIVACSPLYSDCSDTVVCGHVIRFCYSTTITAYEGVADILNPIFAMAGGNPFEKNY</sequence>
<keyword evidence="2" id="KW-0143">Chaperone</keyword>
<accession>A0A1W0XAE0</accession>
<comment type="similarity">
    <text evidence="1">Belongs to the UreD family.</text>
</comment>
<comment type="caution">
    <text evidence="3">The sequence shown here is derived from an EMBL/GenBank/DDBJ whole genome shotgun (WGS) entry which is preliminary data.</text>
</comment>
<dbReference type="AlphaFoldDB" id="A0A1W0XAE0"/>
<evidence type="ECO:0000256" key="2">
    <source>
        <dbReference type="ARBA" id="ARBA00023186"/>
    </source>
</evidence>
<gene>
    <name evidence="3" type="ORF">BV898_01561</name>
</gene>
<reference evidence="4" key="1">
    <citation type="submission" date="2017-01" db="EMBL/GenBank/DDBJ databases">
        <title>Comparative genomics of anhydrobiosis in the tardigrade Hypsibius dujardini.</title>
        <authorList>
            <person name="Yoshida Y."/>
            <person name="Koutsovoulos G."/>
            <person name="Laetsch D."/>
            <person name="Stevens L."/>
            <person name="Kumar S."/>
            <person name="Horikawa D."/>
            <person name="Ishino K."/>
            <person name="Komine S."/>
            <person name="Tomita M."/>
            <person name="Blaxter M."/>
            <person name="Arakawa K."/>
        </authorList>
    </citation>
    <scope>NUCLEOTIDE SEQUENCE [LARGE SCALE GENOMIC DNA]</scope>
    <source>
        <strain evidence="4">Z151</strain>
    </source>
</reference>
<dbReference type="InterPro" id="IPR002669">
    <property type="entry name" value="UreD"/>
</dbReference>
<dbReference type="EMBL" id="MTYJ01000006">
    <property type="protein sequence ID" value="OQV24499.1"/>
    <property type="molecule type" value="Genomic_DNA"/>
</dbReference>
<evidence type="ECO:0000256" key="1">
    <source>
        <dbReference type="ARBA" id="ARBA00007177"/>
    </source>
</evidence>
<dbReference type="PANTHER" id="PTHR33643:SF1">
    <property type="entry name" value="UREASE ACCESSORY PROTEIN D"/>
    <property type="match status" value="1"/>
</dbReference>
<keyword evidence="4" id="KW-1185">Reference proteome</keyword>